<dbReference type="Pfam" id="PF00071">
    <property type="entry name" value="Ras"/>
    <property type="match status" value="1"/>
</dbReference>
<reference evidence="3" key="2">
    <citation type="journal article" date="2007" name="Science">
        <title>Draft genome sequence of the sexually transmitted pathogen Trichomonas vaginalis.</title>
        <authorList>
            <person name="Carlton J.M."/>
            <person name="Hirt R.P."/>
            <person name="Silva J.C."/>
            <person name="Delcher A.L."/>
            <person name="Schatz M."/>
            <person name="Zhao Q."/>
            <person name="Wortman J.R."/>
            <person name="Bidwell S.L."/>
            <person name="Alsmark U.C.M."/>
            <person name="Besteiro S."/>
            <person name="Sicheritz-Ponten T."/>
            <person name="Noel C.J."/>
            <person name="Dacks J.B."/>
            <person name="Foster P.G."/>
            <person name="Simillion C."/>
            <person name="Van de Peer Y."/>
            <person name="Miranda-Saavedra D."/>
            <person name="Barton G.J."/>
            <person name="Westrop G.D."/>
            <person name="Mueller S."/>
            <person name="Dessi D."/>
            <person name="Fiori P.L."/>
            <person name="Ren Q."/>
            <person name="Paulsen I."/>
            <person name="Zhang H."/>
            <person name="Bastida-Corcuera F.D."/>
            <person name="Simoes-Barbosa A."/>
            <person name="Brown M.T."/>
            <person name="Hayes R.D."/>
            <person name="Mukherjee M."/>
            <person name="Okumura C.Y."/>
            <person name="Schneider R."/>
            <person name="Smith A.J."/>
            <person name="Vanacova S."/>
            <person name="Villalvazo M."/>
            <person name="Haas B.J."/>
            <person name="Pertea M."/>
            <person name="Feldblyum T.V."/>
            <person name="Utterback T.R."/>
            <person name="Shu C.L."/>
            <person name="Osoegawa K."/>
            <person name="de Jong P.J."/>
            <person name="Hrdy I."/>
            <person name="Horvathova L."/>
            <person name="Zubacova Z."/>
            <person name="Dolezal P."/>
            <person name="Malik S.B."/>
            <person name="Logsdon J.M. Jr."/>
            <person name="Henze K."/>
            <person name="Gupta A."/>
            <person name="Wang C.C."/>
            <person name="Dunne R.L."/>
            <person name="Upcroft J.A."/>
            <person name="Upcroft P."/>
            <person name="White O."/>
            <person name="Salzberg S.L."/>
            <person name="Tang P."/>
            <person name="Chiu C.-H."/>
            <person name="Lee Y.-S."/>
            <person name="Embley T.M."/>
            <person name="Coombs G.H."/>
            <person name="Mottram J.C."/>
            <person name="Tachezy J."/>
            <person name="Fraser-Liggett C.M."/>
            <person name="Johnson P.J."/>
        </authorList>
    </citation>
    <scope>NUCLEOTIDE SEQUENCE [LARGE SCALE GENOMIC DNA]</scope>
    <source>
        <strain evidence="3">G3</strain>
    </source>
</reference>
<dbReference type="GO" id="GO:0006886">
    <property type="term" value="P:intracellular protein transport"/>
    <property type="evidence" value="ECO:0000318"/>
    <property type="project" value="GO_Central"/>
</dbReference>
<dbReference type="STRING" id="5722.A2EGH0"/>
<dbReference type="SMR" id="A2EGH0"/>
<keyword evidence="4" id="KW-1185">Reference proteome</keyword>
<evidence type="ECO:0000256" key="1">
    <source>
        <dbReference type="ARBA" id="ARBA00022741"/>
    </source>
</evidence>
<dbReference type="GO" id="GO:0005525">
    <property type="term" value="F:GTP binding"/>
    <property type="evidence" value="ECO:0007669"/>
    <property type="project" value="UniProtKB-KW"/>
</dbReference>
<dbReference type="eggNOG" id="KOG0078">
    <property type="taxonomic scope" value="Eukaryota"/>
</dbReference>
<name>A2EGH0_TRIV3</name>
<accession>A2EGH0</accession>
<dbReference type="VEuPathDB" id="TrichDB:TVAG_404210"/>
<dbReference type="SMART" id="SM00173">
    <property type="entry name" value="RAS"/>
    <property type="match status" value="1"/>
</dbReference>
<dbReference type="GO" id="GO:0012505">
    <property type="term" value="C:endomembrane system"/>
    <property type="evidence" value="ECO:0000318"/>
    <property type="project" value="GO_Central"/>
</dbReference>
<dbReference type="Proteomes" id="UP000001542">
    <property type="component" value="Unassembled WGS sequence"/>
</dbReference>
<protein>
    <submittedName>
        <fullName evidence="3">Ras family protein</fullName>
    </submittedName>
</protein>
<evidence type="ECO:0000313" key="4">
    <source>
        <dbReference type="Proteomes" id="UP000001542"/>
    </source>
</evidence>
<dbReference type="InParanoid" id="A2EGH0"/>
<proteinExistence type="predicted"/>
<dbReference type="SMART" id="SM00174">
    <property type="entry name" value="RHO"/>
    <property type="match status" value="1"/>
</dbReference>
<evidence type="ECO:0000313" key="3">
    <source>
        <dbReference type="EMBL" id="EAY08253.1"/>
    </source>
</evidence>
<dbReference type="InterPro" id="IPR050227">
    <property type="entry name" value="Rab"/>
</dbReference>
<keyword evidence="2" id="KW-0342">GTP-binding</keyword>
<sequence length="206" mass="22767">MGDESCSIYDDSVGVKICFLGDSSVGKTSIINVIQGKGLTTDQMSTIGAAFYIRKIKVDGDHMVKLHIWDTAGQERFRALTTSYYRDAEIIFLVYAINSETSFLDLDTFIESINDNCISKPQIYILGNKSDLESERTVTAERGQAYATSINAEFSEVSAANTTDLIISIIDETAIKYVKSASQNHKSDKKLAIADNDQNTKKKKCC</sequence>
<reference evidence="3" key="1">
    <citation type="submission" date="2006-10" db="EMBL/GenBank/DDBJ databases">
        <authorList>
            <person name="Amadeo P."/>
            <person name="Zhao Q."/>
            <person name="Wortman J."/>
            <person name="Fraser-Liggett C."/>
            <person name="Carlton J."/>
        </authorList>
    </citation>
    <scope>NUCLEOTIDE SEQUENCE</scope>
    <source>
        <strain evidence="3">G3</strain>
    </source>
</reference>
<dbReference type="InterPro" id="IPR001806">
    <property type="entry name" value="Small_GTPase"/>
</dbReference>
<evidence type="ECO:0000256" key="2">
    <source>
        <dbReference type="ARBA" id="ARBA00023134"/>
    </source>
</evidence>
<dbReference type="GO" id="GO:0005829">
    <property type="term" value="C:cytosol"/>
    <property type="evidence" value="ECO:0007669"/>
    <property type="project" value="GOC"/>
</dbReference>
<dbReference type="CDD" id="cd00154">
    <property type="entry name" value="Rab"/>
    <property type="match status" value="1"/>
</dbReference>
<dbReference type="AlphaFoldDB" id="A2EGH0"/>
<dbReference type="FunFam" id="3.40.50.300:FF:002471">
    <property type="entry name" value="Rab family GTPase"/>
    <property type="match status" value="1"/>
</dbReference>
<dbReference type="SUPFAM" id="SSF52540">
    <property type="entry name" value="P-loop containing nucleoside triphosphate hydrolases"/>
    <property type="match status" value="1"/>
</dbReference>
<gene>
    <name evidence="3" type="ORF">TVAG_404210</name>
</gene>
<keyword evidence="1" id="KW-0547">Nucleotide-binding</keyword>
<dbReference type="NCBIfam" id="TIGR00231">
    <property type="entry name" value="small_GTP"/>
    <property type="match status" value="1"/>
</dbReference>
<dbReference type="GO" id="GO:0006891">
    <property type="term" value="P:intra-Golgi vesicle-mediated transport"/>
    <property type="evidence" value="ECO:0000318"/>
    <property type="project" value="GO_Central"/>
</dbReference>
<dbReference type="EMBL" id="DS113382">
    <property type="protein sequence ID" value="EAY08253.1"/>
    <property type="molecule type" value="Genomic_DNA"/>
</dbReference>
<dbReference type="GO" id="GO:0003924">
    <property type="term" value="F:GTPase activity"/>
    <property type="evidence" value="ECO:0000318"/>
    <property type="project" value="GO_Central"/>
</dbReference>
<dbReference type="InterPro" id="IPR027417">
    <property type="entry name" value="P-loop_NTPase"/>
</dbReference>
<dbReference type="PRINTS" id="PR00449">
    <property type="entry name" value="RASTRNSFRMNG"/>
</dbReference>
<dbReference type="PANTHER" id="PTHR47977">
    <property type="entry name" value="RAS-RELATED PROTEIN RAB"/>
    <property type="match status" value="1"/>
</dbReference>
<dbReference type="PROSITE" id="PS51421">
    <property type="entry name" value="RAS"/>
    <property type="match status" value="1"/>
</dbReference>
<dbReference type="InterPro" id="IPR005225">
    <property type="entry name" value="Small_GTP-bd"/>
</dbReference>
<dbReference type="GO" id="GO:0005794">
    <property type="term" value="C:Golgi apparatus"/>
    <property type="evidence" value="ECO:0000318"/>
    <property type="project" value="GO_Central"/>
</dbReference>
<dbReference type="GO" id="GO:0006890">
    <property type="term" value="P:retrograde vesicle-mediated transport, Golgi to endoplasmic reticulum"/>
    <property type="evidence" value="ECO:0000318"/>
    <property type="project" value="GO_Central"/>
</dbReference>
<dbReference type="Gene3D" id="3.40.50.300">
    <property type="entry name" value="P-loop containing nucleotide triphosphate hydrolases"/>
    <property type="match status" value="1"/>
</dbReference>
<dbReference type="GO" id="GO:0042147">
    <property type="term" value="P:retrograde transport, endosome to Golgi"/>
    <property type="evidence" value="ECO:0000318"/>
    <property type="project" value="GO_Central"/>
</dbReference>
<dbReference type="PROSITE" id="PS51419">
    <property type="entry name" value="RAB"/>
    <property type="match status" value="1"/>
</dbReference>
<dbReference type="VEuPathDB" id="TrichDB:TVAGG3_0982800"/>
<dbReference type="SMART" id="SM00175">
    <property type="entry name" value="RAB"/>
    <property type="match status" value="1"/>
</dbReference>
<organism evidence="3 4">
    <name type="scientific">Trichomonas vaginalis (strain ATCC PRA-98 / G3)</name>
    <dbReference type="NCBI Taxonomy" id="412133"/>
    <lineage>
        <taxon>Eukaryota</taxon>
        <taxon>Metamonada</taxon>
        <taxon>Parabasalia</taxon>
        <taxon>Trichomonadida</taxon>
        <taxon>Trichomonadidae</taxon>
        <taxon>Trichomonas</taxon>
    </lineage>
</organism>